<dbReference type="PANTHER" id="PTHR22748:SF4">
    <property type="entry name" value="DNA-(APURINIC OR APYRIMIDINIC SITE) ENDONUCLEASE 2"/>
    <property type="match status" value="1"/>
</dbReference>
<dbReference type="OrthoDB" id="391817at2759"/>
<keyword evidence="10" id="KW-0464">Manganese</keyword>
<dbReference type="GO" id="GO:0006284">
    <property type="term" value="P:base-excision repair"/>
    <property type="evidence" value="ECO:0000318"/>
    <property type="project" value="GO_Central"/>
</dbReference>
<evidence type="ECO:0000256" key="5">
    <source>
        <dbReference type="ARBA" id="ARBA00022801"/>
    </source>
</evidence>
<evidence type="ECO:0000313" key="15">
    <source>
        <dbReference type="EMBL" id="PTQ31731.1"/>
    </source>
</evidence>
<evidence type="ECO:0000256" key="2">
    <source>
        <dbReference type="ARBA" id="ARBA00013541"/>
    </source>
</evidence>
<evidence type="ECO:0000256" key="13">
    <source>
        <dbReference type="SAM" id="MobiDB-lite"/>
    </source>
</evidence>
<evidence type="ECO:0000256" key="1">
    <source>
        <dbReference type="ARBA" id="ARBA00007092"/>
    </source>
</evidence>
<evidence type="ECO:0000256" key="4">
    <source>
        <dbReference type="ARBA" id="ARBA00022771"/>
    </source>
</evidence>
<organism evidence="15 16">
    <name type="scientific">Marchantia polymorpha</name>
    <name type="common">Common liverwort</name>
    <name type="synonym">Marchantia aquatica</name>
    <dbReference type="NCBI Taxonomy" id="3197"/>
    <lineage>
        <taxon>Eukaryota</taxon>
        <taxon>Viridiplantae</taxon>
        <taxon>Streptophyta</taxon>
        <taxon>Embryophyta</taxon>
        <taxon>Marchantiophyta</taxon>
        <taxon>Marchantiopsida</taxon>
        <taxon>Marchantiidae</taxon>
        <taxon>Marchantiales</taxon>
        <taxon>Marchantiaceae</taxon>
        <taxon>Marchantia</taxon>
    </lineage>
</organism>
<evidence type="ECO:0000256" key="11">
    <source>
        <dbReference type="PIRSR" id="PIRSR604808-3"/>
    </source>
</evidence>
<dbReference type="Gene3D" id="3.60.10.10">
    <property type="entry name" value="Endonuclease/exonuclease/phosphatase"/>
    <property type="match status" value="1"/>
</dbReference>
<dbReference type="Pfam" id="PF06839">
    <property type="entry name" value="Zn_ribbon_GRF"/>
    <property type="match status" value="1"/>
</dbReference>
<feature type="binding site" evidence="10">
    <location>
        <position position="344"/>
    </location>
    <ligand>
        <name>Mg(2+)</name>
        <dbReference type="ChEBI" id="CHEBI:18420"/>
        <label>1</label>
    </ligand>
</feature>
<dbReference type="PANTHER" id="PTHR22748">
    <property type="entry name" value="AP ENDONUCLEASE"/>
    <property type="match status" value="1"/>
</dbReference>
<evidence type="ECO:0000256" key="7">
    <source>
        <dbReference type="ARBA" id="ARBA00022842"/>
    </source>
</evidence>
<keyword evidence="6" id="KW-0862">Zinc</keyword>
<feature type="binding site" evidence="10">
    <location>
        <position position="343"/>
    </location>
    <ligand>
        <name>Mg(2+)</name>
        <dbReference type="ChEBI" id="CHEBI:18420"/>
        <label>1</label>
    </ligand>
</feature>
<evidence type="ECO:0000256" key="3">
    <source>
        <dbReference type="ARBA" id="ARBA00022723"/>
    </source>
</evidence>
<feature type="active site" description="Proton donor/acceptor" evidence="9">
    <location>
        <position position="210"/>
    </location>
</feature>
<feature type="binding site" evidence="10">
    <location>
        <position position="212"/>
    </location>
    <ligand>
        <name>Mg(2+)</name>
        <dbReference type="ChEBI" id="CHEBI:18420"/>
        <label>2</label>
    </ligand>
</feature>
<reference evidence="16" key="1">
    <citation type="journal article" date="2017" name="Cell">
        <title>Insights into land plant evolution garnered from the Marchantia polymorpha genome.</title>
        <authorList>
            <person name="Bowman J.L."/>
            <person name="Kohchi T."/>
            <person name="Yamato K.T."/>
            <person name="Jenkins J."/>
            <person name="Shu S."/>
            <person name="Ishizaki K."/>
            <person name="Yamaoka S."/>
            <person name="Nishihama R."/>
            <person name="Nakamura Y."/>
            <person name="Berger F."/>
            <person name="Adam C."/>
            <person name="Aki S.S."/>
            <person name="Althoff F."/>
            <person name="Araki T."/>
            <person name="Arteaga-Vazquez M.A."/>
            <person name="Balasubrmanian S."/>
            <person name="Barry K."/>
            <person name="Bauer D."/>
            <person name="Boehm C.R."/>
            <person name="Briginshaw L."/>
            <person name="Caballero-Perez J."/>
            <person name="Catarino B."/>
            <person name="Chen F."/>
            <person name="Chiyoda S."/>
            <person name="Chovatia M."/>
            <person name="Davies K.M."/>
            <person name="Delmans M."/>
            <person name="Demura T."/>
            <person name="Dierschke T."/>
            <person name="Dolan L."/>
            <person name="Dorantes-Acosta A.E."/>
            <person name="Eklund D.M."/>
            <person name="Florent S.N."/>
            <person name="Flores-Sandoval E."/>
            <person name="Fujiyama A."/>
            <person name="Fukuzawa H."/>
            <person name="Galik B."/>
            <person name="Grimanelli D."/>
            <person name="Grimwood J."/>
            <person name="Grossniklaus U."/>
            <person name="Hamada T."/>
            <person name="Haseloff J."/>
            <person name="Hetherington A.J."/>
            <person name="Higo A."/>
            <person name="Hirakawa Y."/>
            <person name="Hundley H.N."/>
            <person name="Ikeda Y."/>
            <person name="Inoue K."/>
            <person name="Inoue S.I."/>
            <person name="Ishida S."/>
            <person name="Jia Q."/>
            <person name="Kakita M."/>
            <person name="Kanazawa T."/>
            <person name="Kawai Y."/>
            <person name="Kawashima T."/>
            <person name="Kennedy M."/>
            <person name="Kinose K."/>
            <person name="Kinoshita T."/>
            <person name="Kohara Y."/>
            <person name="Koide E."/>
            <person name="Komatsu K."/>
            <person name="Kopischke S."/>
            <person name="Kubo M."/>
            <person name="Kyozuka J."/>
            <person name="Lagercrantz U."/>
            <person name="Lin S.S."/>
            <person name="Lindquist E."/>
            <person name="Lipzen A.M."/>
            <person name="Lu C.W."/>
            <person name="De Luna E."/>
            <person name="Martienssen R.A."/>
            <person name="Minamino N."/>
            <person name="Mizutani M."/>
            <person name="Mizutani M."/>
            <person name="Mochizuki N."/>
            <person name="Monte I."/>
            <person name="Mosher R."/>
            <person name="Nagasaki H."/>
            <person name="Nakagami H."/>
            <person name="Naramoto S."/>
            <person name="Nishitani K."/>
            <person name="Ohtani M."/>
            <person name="Okamoto T."/>
            <person name="Okumura M."/>
            <person name="Phillips J."/>
            <person name="Pollak B."/>
            <person name="Reinders A."/>
            <person name="Rovekamp M."/>
            <person name="Sano R."/>
            <person name="Sawa S."/>
            <person name="Schmid M.W."/>
            <person name="Shirakawa M."/>
            <person name="Solano R."/>
            <person name="Spunde A."/>
            <person name="Suetsugu N."/>
            <person name="Sugano S."/>
            <person name="Sugiyama A."/>
            <person name="Sun R."/>
            <person name="Suzuki Y."/>
            <person name="Takenaka M."/>
            <person name="Takezawa D."/>
            <person name="Tomogane H."/>
            <person name="Tsuzuki M."/>
            <person name="Ueda T."/>
            <person name="Umeda M."/>
            <person name="Ward J.M."/>
            <person name="Watanabe Y."/>
            <person name="Yazaki K."/>
            <person name="Yokoyama R."/>
            <person name="Yoshitake Y."/>
            <person name="Yotsui I."/>
            <person name="Zachgo S."/>
            <person name="Schmutz J."/>
        </authorList>
    </citation>
    <scope>NUCLEOTIDE SEQUENCE [LARGE SCALE GENOMIC DNA]</scope>
    <source>
        <strain evidence="16">Tak-1</strain>
    </source>
</reference>
<proteinExistence type="inferred from homology"/>
<comment type="cofactor">
    <cofactor evidence="10">
        <name>Mg(2+)</name>
        <dbReference type="ChEBI" id="CHEBI:18420"/>
    </cofactor>
    <cofactor evidence="10">
        <name>Mn(2+)</name>
        <dbReference type="ChEBI" id="CHEBI:29035"/>
    </cofactor>
    <text evidence="10">Probably binds two magnesium or manganese ions per subunit.</text>
</comment>
<dbReference type="Gramene" id="Mp1g28900.1">
    <property type="protein sequence ID" value="Mp1g28900.1.cds"/>
    <property type="gene ID" value="Mp1g28900"/>
</dbReference>
<dbReference type="GO" id="GO:0008081">
    <property type="term" value="F:phosphoric diester hydrolase activity"/>
    <property type="evidence" value="ECO:0000318"/>
    <property type="project" value="GO_Central"/>
</dbReference>
<dbReference type="Pfam" id="PF03372">
    <property type="entry name" value="Exo_endo_phos"/>
    <property type="match status" value="1"/>
</dbReference>
<accession>A0A2R6WCZ4</accession>
<gene>
    <name evidence="15" type="ORF">MARPO_0107s0007</name>
</gene>
<keyword evidence="8" id="KW-0539">Nucleus</keyword>
<feature type="region of interest" description="Disordered" evidence="13">
    <location>
        <begin position="385"/>
        <end position="444"/>
    </location>
</feature>
<evidence type="ECO:0000256" key="8">
    <source>
        <dbReference type="ARBA" id="ARBA00023242"/>
    </source>
</evidence>
<keyword evidence="5" id="KW-0378">Hydrolase</keyword>
<name>A0A2R6WCZ4_MARPO</name>
<dbReference type="GO" id="GO:0005634">
    <property type="term" value="C:nucleus"/>
    <property type="evidence" value="ECO:0000318"/>
    <property type="project" value="GO_Central"/>
</dbReference>
<feature type="site" description="Important for catalytic activity" evidence="11">
    <location>
        <position position="281"/>
    </location>
</feature>
<feature type="binding site" evidence="10">
    <location>
        <position position="48"/>
    </location>
    <ligand>
        <name>Mg(2+)</name>
        <dbReference type="ChEBI" id="CHEBI:18420"/>
        <label>1</label>
    </ligand>
</feature>
<keyword evidence="7 10" id="KW-0460">Magnesium</keyword>
<feature type="site" description="Transition state stabilizer" evidence="11">
    <location>
        <position position="212"/>
    </location>
</feature>
<comment type="similarity">
    <text evidence="1">Belongs to the DNA repair enzymes AP/ExoA family.</text>
</comment>
<dbReference type="PROSITE" id="PS51435">
    <property type="entry name" value="AP_NUCLEASE_F1_4"/>
    <property type="match status" value="1"/>
</dbReference>
<dbReference type="GO" id="GO:0008270">
    <property type="term" value="F:zinc ion binding"/>
    <property type="evidence" value="ECO:0007669"/>
    <property type="project" value="UniProtKB-KW"/>
</dbReference>
<feature type="active site" evidence="9">
    <location>
        <position position="169"/>
    </location>
</feature>
<dbReference type="EMBL" id="KZ772779">
    <property type="protein sequence ID" value="PTQ31731.1"/>
    <property type="molecule type" value="Genomic_DNA"/>
</dbReference>
<feature type="site" description="Interaction with DNA substrate" evidence="11">
    <location>
        <position position="344"/>
    </location>
</feature>
<feature type="binding site" evidence="10">
    <location>
        <position position="18"/>
    </location>
    <ligand>
        <name>Mg(2+)</name>
        <dbReference type="ChEBI" id="CHEBI:18420"/>
        <label>1</label>
    </ligand>
</feature>
<feature type="domain" description="GRF-type" evidence="14">
    <location>
        <begin position="595"/>
        <end position="644"/>
    </location>
</feature>
<keyword evidence="16" id="KW-1185">Reference proteome</keyword>
<feature type="active site" description="Proton acceptor" evidence="9">
    <location>
        <position position="344"/>
    </location>
</feature>
<dbReference type="SUPFAM" id="SSF56219">
    <property type="entry name" value="DNase I-like"/>
    <property type="match status" value="1"/>
</dbReference>
<dbReference type="InterPro" id="IPR010666">
    <property type="entry name" value="Znf_GRF"/>
</dbReference>
<keyword evidence="4 12" id="KW-0863">Zinc-finger</keyword>
<dbReference type="OMA" id="SIANCDV"/>
<dbReference type="AlphaFoldDB" id="A0A2R6WCZ4"/>
<evidence type="ECO:0000259" key="14">
    <source>
        <dbReference type="PROSITE" id="PS51999"/>
    </source>
</evidence>
<dbReference type="GO" id="GO:0008311">
    <property type="term" value="F:double-stranded DNA 3'-5' DNA exonuclease activity"/>
    <property type="evidence" value="ECO:0000318"/>
    <property type="project" value="GO_Central"/>
</dbReference>
<evidence type="ECO:0000256" key="10">
    <source>
        <dbReference type="PIRSR" id="PIRSR604808-2"/>
    </source>
</evidence>
<evidence type="ECO:0000313" key="16">
    <source>
        <dbReference type="Proteomes" id="UP000244005"/>
    </source>
</evidence>
<evidence type="ECO:0000256" key="12">
    <source>
        <dbReference type="PROSITE-ProRule" id="PRU01343"/>
    </source>
</evidence>
<evidence type="ECO:0000256" key="6">
    <source>
        <dbReference type="ARBA" id="ARBA00022833"/>
    </source>
</evidence>
<feature type="binding site" evidence="10">
    <location>
        <position position="210"/>
    </location>
    <ligand>
        <name>Mg(2+)</name>
        <dbReference type="ChEBI" id="CHEBI:18420"/>
        <label>2</label>
    </ligand>
</feature>
<feature type="compositionally biased region" description="Polar residues" evidence="13">
    <location>
        <begin position="404"/>
        <end position="417"/>
    </location>
</feature>
<dbReference type="InterPro" id="IPR005135">
    <property type="entry name" value="Endo/exonuclease/phosphatase"/>
</dbReference>
<evidence type="ECO:0000256" key="9">
    <source>
        <dbReference type="PIRSR" id="PIRSR604808-1"/>
    </source>
</evidence>
<protein>
    <recommendedName>
        <fullName evidence="2">DNA-(apurinic or apyrimidinic site) endonuclease 2</fullName>
    </recommendedName>
</protein>
<dbReference type="GO" id="GO:0003906">
    <property type="term" value="F:DNA-(apurinic or apyrimidinic site) endonuclease activity"/>
    <property type="evidence" value="ECO:0000318"/>
    <property type="project" value="GO_Central"/>
</dbReference>
<dbReference type="GO" id="GO:0046403">
    <property type="term" value="F:polynucleotide 3'-phosphatase activity"/>
    <property type="evidence" value="ECO:0007669"/>
    <property type="project" value="EnsemblPlants"/>
</dbReference>
<dbReference type="PROSITE" id="PS51999">
    <property type="entry name" value="ZF_GRF"/>
    <property type="match status" value="1"/>
</dbReference>
<dbReference type="InterPro" id="IPR036691">
    <property type="entry name" value="Endo/exonu/phosph_ase_sf"/>
</dbReference>
<dbReference type="Proteomes" id="UP000244005">
    <property type="component" value="Unassembled WGS sequence"/>
</dbReference>
<sequence length="654" mass="72590">MLVIVDDLVVRMRIVSYNINGLRARLAQHRSLSLLLESLNSDIICFQETKVSRQELTADIAIAEGYESFFSFTRAVKNGRIAYSGVATFCRVGKTPSSTSPVLPIAVDEGFTGLLHFSRTDEIGCAKGRVGCYEEVFQTDLSSQELLRLDSEGRCLVTDHGSFVLFNIYAPRVESGDKDRQQFKNNFFHALQRRWEGLLSKGRRVIAVGDFNISPYPIDHCDPGPDFDKHMSRKWLRSVLQAEGGPFRDIFRFIHPNRNGAFSCWSTATGAEEFNYGTRIDLIIAAGPCSHEASGNPEANDEGHSFVECEVLDSDILTDFRRVKNDTLPRWHGGRSLKLEGSDHAPVYVLLREQRQVEPHDVPPLAARFFPELRGRQQDLVSLLKKQPSPNGLTNLGDEGGASPSGQRRLTASNSFKDQSRNKGTKRKLGSSVNMNKHDTGQKQSSLRTFFITSSKNVKASVDVNSEHDKNVEPVSYQETSFEEKCTGSSPNAVTSRLPARPIEKEILTTDSTEVTNLTMSAEGEVNFQRCLMGAMEELGYGTPDGLDYTQVGEFDRGRLSQSDVNTISDTQEKPNAASEWKRIQNAMARAVPLCSGHKEPCVARVVKKAGPNKGRGFYVCARAEGPSSNPETRCDHFEWSSSSMRAKGKVLGK</sequence>
<keyword evidence="3 10" id="KW-0479">Metal-binding</keyword>
<dbReference type="InterPro" id="IPR004808">
    <property type="entry name" value="AP_endonuc_1"/>
</dbReference>